<feature type="chain" id="PRO_5040490522" evidence="1">
    <location>
        <begin position="21"/>
        <end position="85"/>
    </location>
</feature>
<evidence type="ECO:0000313" key="2">
    <source>
        <dbReference type="Proteomes" id="UP000694866"/>
    </source>
</evidence>
<reference evidence="3" key="1">
    <citation type="submission" date="2025-08" db="UniProtKB">
        <authorList>
            <consortium name="RefSeq"/>
        </authorList>
    </citation>
    <scope>IDENTIFICATION</scope>
    <source>
        <strain evidence="3">USDA-PBARC FA_bdor</strain>
        <tissue evidence="3">Whole organism</tissue>
    </source>
</reference>
<name>A0A9R1U1Q3_9HYME</name>
<evidence type="ECO:0000256" key="1">
    <source>
        <dbReference type="SAM" id="SignalP"/>
    </source>
</evidence>
<evidence type="ECO:0000313" key="3">
    <source>
        <dbReference type="RefSeq" id="XP_011303991.1"/>
    </source>
</evidence>
<keyword evidence="2" id="KW-1185">Reference proteome</keyword>
<protein>
    <submittedName>
        <fullName evidence="3">Prisilkin-39-like</fullName>
    </submittedName>
</protein>
<accession>A0A9R1U1Q3</accession>
<gene>
    <name evidence="3" type="primary">LOC105267076</name>
</gene>
<dbReference type="KEGG" id="fas:105267076"/>
<sequence>MKPLLMIFIIAAALVAAVQSQGYGRAGYEGNGYGQVGGYRGNDYGYNRNPYERDYEHGTQNGRNGYGEGYGVPGIAGSPSFTLML</sequence>
<organism evidence="2 3">
    <name type="scientific">Fopius arisanus</name>
    <dbReference type="NCBI Taxonomy" id="64838"/>
    <lineage>
        <taxon>Eukaryota</taxon>
        <taxon>Metazoa</taxon>
        <taxon>Ecdysozoa</taxon>
        <taxon>Arthropoda</taxon>
        <taxon>Hexapoda</taxon>
        <taxon>Insecta</taxon>
        <taxon>Pterygota</taxon>
        <taxon>Neoptera</taxon>
        <taxon>Endopterygota</taxon>
        <taxon>Hymenoptera</taxon>
        <taxon>Apocrita</taxon>
        <taxon>Ichneumonoidea</taxon>
        <taxon>Braconidae</taxon>
        <taxon>Opiinae</taxon>
        <taxon>Fopius</taxon>
    </lineage>
</organism>
<dbReference type="RefSeq" id="XP_011303991.1">
    <property type="nucleotide sequence ID" value="XM_011305689.1"/>
</dbReference>
<proteinExistence type="predicted"/>
<dbReference type="GeneID" id="105267076"/>
<dbReference type="Proteomes" id="UP000694866">
    <property type="component" value="Unplaced"/>
</dbReference>
<feature type="signal peptide" evidence="1">
    <location>
        <begin position="1"/>
        <end position="20"/>
    </location>
</feature>
<dbReference type="AlphaFoldDB" id="A0A9R1U1Q3"/>
<keyword evidence="1" id="KW-0732">Signal</keyword>